<dbReference type="Gene3D" id="3.30.70.1060">
    <property type="entry name" value="Dimeric alpha+beta barrel"/>
    <property type="match status" value="1"/>
</dbReference>
<reference evidence="3 4" key="1">
    <citation type="journal article" date="2009" name="BMC Genomics">
        <title>The complete genome sequence of Xanthomonas albilineans provides new insights into the reductive genome evolution of the xylem-limited Xanthomonadaceae.</title>
        <authorList>
            <person name="Pieretti I."/>
            <person name="Royer M."/>
            <person name="Barbe V."/>
            <person name="Carrere S."/>
            <person name="Koebnik R."/>
            <person name="Cociancich S."/>
            <person name="Couloux A."/>
            <person name="Darrasse A."/>
            <person name="Gouzy J."/>
            <person name="Jacques M.A."/>
            <person name="Lauber E."/>
            <person name="Manceau C."/>
            <person name="Mangenot S."/>
            <person name="Poussier S."/>
            <person name="Segurens B."/>
            <person name="Szurek B."/>
            <person name="Verdier V."/>
            <person name="Arlat M."/>
            <person name="Rott P."/>
        </authorList>
    </citation>
    <scope>NUCLEOTIDE SEQUENCE [LARGE SCALE GENOMIC DNA]</scope>
    <source>
        <strain evidence="4">GPE PC73 / CFBP 7063</strain>
    </source>
</reference>
<dbReference type="PANTHER" id="PTHR37828">
    <property type="entry name" value="GSR2449 PROTEIN"/>
    <property type="match status" value="1"/>
</dbReference>
<dbReference type="Proteomes" id="UP000001890">
    <property type="component" value="Chromosome"/>
</dbReference>
<dbReference type="PATRIC" id="fig|29447.3.peg.1841"/>
<evidence type="ECO:0000256" key="1">
    <source>
        <dbReference type="ARBA" id="ARBA00007689"/>
    </source>
</evidence>
<evidence type="ECO:0000313" key="4">
    <source>
        <dbReference type="Proteomes" id="UP000001890"/>
    </source>
</evidence>
<organism evidence="3 4">
    <name type="scientific">Xanthomonas albilineans (strain GPE PC73 / CFBP 7063)</name>
    <dbReference type="NCBI Taxonomy" id="380358"/>
    <lineage>
        <taxon>Bacteria</taxon>
        <taxon>Pseudomonadati</taxon>
        <taxon>Pseudomonadota</taxon>
        <taxon>Gammaproteobacteria</taxon>
        <taxon>Lysobacterales</taxon>
        <taxon>Lysobacteraceae</taxon>
        <taxon>Xanthomonas</taxon>
    </lineage>
</organism>
<protein>
    <recommendedName>
        <fullName evidence="2">YCII-related domain-containing protein</fullName>
    </recommendedName>
</protein>
<sequence length="85" mass="9298">MTHYLVMAMRKPTFPESVIQPHRDFLAALRAQGLLELTGGFADGSGGAYVLKNVASLEQARAIVAEDPLLLQNASELTIYAWNTH</sequence>
<dbReference type="OrthoDB" id="8968203at2"/>
<dbReference type="AlphaFoldDB" id="D2UEA8"/>
<dbReference type="KEGG" id="xal:XALC_1888"/>
<dbReference type="Pfam" id="PF03795">
    <property type="entry name" value="YCII"/>
    <property type="match status" value="1"/>
</dbReference>
<dbReference type="InterPro" id="IPR005545">
    <property type="entry name" value="YCII"/>
</dbReference>
<name>D2UEA8_XANAP</name>
<gene>
    <name evidence="3" type="ordered locus">XALc_1888</name>
</gene>
<feature type="domain" description="YCII-related" evidence="2">
    <location>
        <begin position="5"/>
        <end position="82"/>
    </location>
</feature>
<dbReference type="PANTHER" id="PTHR37828:SF1">
    <property type="entry name" value="YCII-RELATED DOMAIN-CONTAINING PROTEIN"/>
    <property type="match status" value="1"/>
</dbReference>
<dbReference type="SUPFAM" id="SSF54909">
    <property type="entry name" value="Dimeric alpha+beta barrel"/>
    <property type="match status" value="1"/>
</dbReference>
<keyword evidence="4" id="KW-1185">Reference proteome</keyword>
<accession>D2UEA8</accession>
<dbReference type="InterPro" id="IPR011008">
    <property type="entry name" value="Dimeric_a/b-barrel"/>
</dbReference>
<dbReference type="RefSeq" id="WP_012916376.1">
    <property type="nucleotide sequence ID" value="NC_013722.1"/>
</dbReference>
<dbReference type="eggNOG" id="COG2350">
    <property type="taxonomic scope" value="Bacteria"/>
</dbReference>
<dbReference type="EMBL" id="FP565176">
    <property type="protein sequence ID" value="CBA16377.1"/>
    <property type="molecule type" value="Genomic_DNA"/>
</dbReference>
<proteinExistence type="inferred from homology"/>
<comment type="similarity">
    <text evidence="1">Belongs to the YciI family.</text>
</comment>
<evidence type="ECO:0000313" key="3">
    <source>
        <dbReference type="EMBL" id="CBA16377.1"/>
    </source>
</evidence>
<evidence type="ECO:0000259" key="2">
    <source>
        <dbReference type="Pfam" id="PF03795"/>
    </source>
</evidence>
<dbReference type="STRING" id="380358.XALC_1888"/>
<dbReference type="GeneID" id="57877191"/>